<keyword evidence="2" id="KW-1185">Reference proteome</keyword>
<proteinExistence type="predicted"/>
<name>A0ABT2EIR0_9BACT</name>
<evidence type="ECO:0000313" key="2">
    <source>
        <dbReference type="Proteomes" id="UP001204798"/>
    </source>
</evidence>
<accession>A0ABT2EIR0</accession>
<dbReference type="RefSeq" id="WP_259092307.1">
    <property type="nucleotide sequence ID" value="NZ_CP130454.1"/>
</dbReference>
<organism evidence="1 2">
    <name type="scientific">Candidatus Fervidibacter sacchari</name>
    <dbReference type="NCBI Taxonomy" id="1448929"/>
    <lineage>
        <taxon>Bacteria</taxon>
        <taxon>Candidatus Fervidibacterota</taxon>
        <taxon>Candidatus Fervidibacter</taxon>
    </lineage>
</organism>
<dbReference type="Proteomes" id="UP001204798">
    <property type="component" value="Unassembled WGS sequence"/>
</dbReference>
<reference evidence="1 2" key="1">
    <citation type="submission" date="2022-08" db="EMBL/GenBank/DDBJ databases">
        <title>Bacterial and archaeal communities from various locations to study Microbial Dark Matter (Phase II).</title>
        <authorList>
            <person name="Stepanauskas R."/>
        </authorList>
    </citation>
    <scope>NUCLEOTIDE SEQUENCE [LARGE SCALE GENOMIC DNA]</scope>
    <source>
        <strain evidence="1 2">PD1</strain>
    </source>
</reference>
<comment type="caution">
    <text evidence="1">The sequence shown here is derived from an EMBL/GenBank/DDBJ whole genome shotgun (WGS) entry which is preliminary data.</text>
</comment>
<evidence type="ECO:0000313" key="1">
    <source>
        <dbReference type="EMBL" id="MCS3917781.1"/>
    </source>
</evidence>
<protein>
    <submittedName>
        <fullName evidence="1">Uncharacterized protein</fullName>
    </submittedName>
</protein>
<dbReference type="EMBL" id="JANUCP010000001">
    <property type="protein sequence ID" value="MCS3917781.1"/>
    <property type="molecule type" value="Genomic_DNA"/>
</dbReference>
<gene>
    <name evidence="1" type="ORF">M2350_000178</name>
</gene>
<sequence>MPFTLTKQAVKSFCAASSPEANRWLCDSCSNTSFVARSQTLA</sequence>